<keyword evidence="4" id="KW-1185">Reference proteome</keyword>
<gene>
    <name evidence="3" type="ORF">GCM10010468_63290</name>
</gene>
<evidence type="ECO:0000256" key="1">
    <source>
        <dbReference type="ARBA" id="ARBA00023125"/>
    </source>
</evidence>
<accession>A0ABP6QHT1</accession>
<dbReference type="Gene3D" id="1.10.1660.10">
    <property type="match status" value="1"/>
</dbReference>
<dbReference type="SUPFAM" id="SSF46955">
    <property type="entry name" value="Putative DNA-binding domain"/>
    <property type="match status" value="1"/>
</dbReference>
<dbReference type="RefSeq" id="WP_344835609.1">
    <property type="nucleotide sequence ID" value="NZ_BAAAUV010000022.1"/>
</dbReference>
<dbReference type="EMBL" id="BAAAUV010000022">
    <property type="protein sequence ID" value="GAA3231868.1"/>
    <property type="molecule type" value="Genomic_DNA"/>
</dbReference>
<dbReference type="Pfam" id="PF13411">
    <property type="entry name" value="MerR_1"/>
    <property type="match status" value="1"/>
</dbReference>
<dbReference type="InterPro" id="IPR000551">
    <property type="entry name" value="MerR-type_HTH_dom"/>
</dbReference>
<dbReference type="PROSITE" id="PS50937">
    <property type="entry name" value="HTH_MERR_2"/>
    <property type="match status" value="1"/>
</dbReference>
<comment type="caution">
    <text evidence="3">The sequence shown here is derived from an EMBL/GenBank/DDBJ whole genome shotgun (WGS) entry which is preliminary data.</text>
</comment>
<dbReference type="SMART" id="SM00422">
    <property type="entry name" value="HTH_MERR"/>
    <property type="match status" value="1"/>
</dbReference>
<evidence type="ECO:0000313" key="3">
    <source>
        <dbReference type="EMBL" id="GAA3231868.1"/>
    </source>
</evidence>
<dbReference type="PRINTS" id="PR00040">
    <property type="entry name" value="HTHMERR"/>
</dbReference>
<sequence length="298" mass="33247">MDDLFTIGRLARSTGVPVKTIRFWSDLGLLPPVERTDGGYRLFDAASAARLDLIRTLRGLGLDLETVRKIVDERSTLAEVAGEHVRALDAEIRILELRRAVLRWVVAHGSDEKETRLMHDLSLLSAAERQQIIDDFVDEAFAGTETAPHIAAAMRKMKSELPAEPTSAQVEAWVELAGLVSDAAFRARVREMAVAGTGEDPRAEEWTREFGLIHEHAAPAHARGIDPASEEGQRILLRALRPDMTRAERHERADRIDLFNDARVERYWQLMAILNGEEPIPAQSGVYTWFTTALRAGA</sequence>
<name>A0ABP6QHT1_9ACTN</name>
<organism evidence="3 4">
    <name type="scientific">Actinocorallia longicatena</name>
    <dbReference type="NCBI Taxonomy" id="111803"/>
    <lineage>
        <taxon>Bacteria</taxon>
        <taxon>Bacillati</taxon>
        <taxon>Actinomycetota</taxon>
        <taxon>Actinomycetes</taxon>
        <taxon>Streptosporangiales</taxon>
        <taxon>Thermomonosporaceae</taxon>
        <taxon>Actinocorallia</taxon>
    </lineage>
</organism>
<dbReference type="InterPro" id="IPR047057">
    <property type="entry name" value="MerR_fam"/>
</dbReference>
<evidence type="ECO:0000259" key="2">
    <source>
        <dbReference type="PROSITE" id="PS50937"/>
    </source>
</evidence>
<keyword evidence="1" id="KW-0238">DNA-binding</keyword>
<dbReference type="PANTHER" id="PTHR30204:SF93">
    <property type="entry name" value="HTH MERR-TYPE DOMAIN-CONTAINING PROTEIN"/>
    <property type="match status" value="1"/>
</dbReference>
<feature type="domain" description="HTH merR-type" evidence="2">
    <location>
        <begin position="4"/>
        <end position="73"/>
    </location>
</feature>
<evidence type="ECO:0000313" key="4">
    <source>
        <dbReference type="Proteomes" id="UP001501237"/>
    </source>
</evidence>
<dbReference type="InterPro" id="IPR009061">
    <property type="entry name" value="DNA-bd_dom_put_sf"/>
</dbReference>
<dbReference type="PANTHER" id="PTHR30204">
    <property type="entry name" value="REDOX-CYCLING DRUG-SENSING TRANSCRIPTIONAL ACTIVATOR SOXR"/>
    <property type="match status" value="1"/>
</dbReference>
<protein>
    <submittedName>
        <fullName evidence="3">MerR family transcriptional regulator</fullName>
    </submittedName>
</protein>
<dbReference type="CDD" id="cd00592">
    <property type="entry name" value="HTH_MerR-like"/>
    <property type="match status" value="1"/>
</dbReference>
<reference evidence="4" key="1">
    <citation type="journal article" date="2019" name="Int. J. Syst. Evol. Microbiol.">
        <title>The Global Catalogue of Microorganisms (GCM) 10K type strain sequencing project: providing services to taxonomists for standard genome sequencing and annotation.</title>
        <authorList>
            <consortium name="The Broad Institute Genomics Platform"/>
            <consortium name="The Broad Institute Genome Sequencing Center for Infectious Disease"/>
            <person name="Wu L."/>
            <person name="Ma J."/>
        </authorList>
    </citation>
    <scope>NUCLEOTIDE SEQUENCE [LARGE SCALE GENOMIC DNA]</scope>
    <source>
        <strain evidence="4">JCM 9377</strain>
    </source>
</reference>
<proteinExistence type="predicted"/>
<dbReference type="Proteomes" id="UP001501237">
    <property type="component" value="Unassembled WGS sequence"/>
</dbReference>